<protein>
    <recommendedName>
        <fullName evidence="3">F-box domain-containing protein</fullName>
    </recommendedName>
</protein>
<evidence type="ECO:0008006" key="3">
    <source>
        <dbReference type="Google" id="ProtNLM"/>
    </source>
</evidence>
<gene>
    <name evidence="1" type="ORF">PRZ48_007868</name>
</gene>
<keyword evidence="2" id="KW-1185">Reference proteome</keyword>
<accession>A0ABR0EKM7</accession>
<reference evidence="1 2" key="1">
    <citation type="journal article" date="2023" name="G3 (Bethesda)">
        <title>A chromosome-level genome assembly of Zasmidium syzygii isolated from banana leaves.</title>
        <authorList>
            <person name="van Westerhoven A.C."/>
            <person name="Mehrabi R."/>
            <person name="Talebi R."/>
            <person name="Steentjes M.B.F."/>
            <person name="Corcolon B."/>
            <person name="Chong P.A."/>
            <person name="Kema G.H.J."/>
            <person name="Seidl M.F."/>
        </authorList>
    </citation>
    <scope>NUCLEOTIDE SEQUENCE [LARGE SCALE GENOMIC DNA]</scope>
    <source>
        <strain evidence="1 2">P124</strain>
    </source>
</reference>
<evidence type="ECO:0000313" key="2">
    <source>
        <dbReference type="Proteomes" id="UP001305779"/>
    </source>
</evidence>
<proteinExistence type="predicted"/>
<sequence length="376" mass="41936">MASTPPLLNLPPELQIAVADLLDSDDLLSLRLAHIELATNTFDVFACRFFSKRRHVLTNHSLNALRDITAVPELVRHIKSIELIAIGTDLEYDEYGNMPGAYPPEAGQAPPWCREVDDAYGWQNTGVMCDIFGNLAAVPRPRSLAIDGCTYRCSGYLEWMQRLFNTIAEEPVSDPGLFLYPLYIEESVLLSFGLATYMRKLQPWKGIGNLTSKSPLNIAEVILKALFKSSWRPESLAMAIHTYDTEGTIRYGTDYHDTWISELSSEERAGLKAVCGDLSSFDIDIDYAEALSPTVSGLLAEMRNVHELKISSCREGALEAMGHCVLRIMGLIWEPQDHPGEFSIAINGSDCCELMGLENIKKALAQYCAEEHDYFD</sequence>
<organism evidence="1 2">
    <name type="scientific">Zasmidium cellare</name>
    <name type="common">Wine cellar mold</name>
    <name type="synonym">Racodium cellare</name>
    <dbReference type="NCBI Taxonomy" id="395010"/>
    <lineage>
        <taxon>Eukaryota</taxon>
        <taxon>Fungi</taxon>
        <taxon>Dikarya</taxon>
        <taxon>Ascomycota</taxon>
        <taxon>Pezizomycotina</taxon>
        <taxon>Dothideomycetes</taxon>
        <taxon>Dothideomycetidae</taxon>
        <taxon>Mycosphaerellales</taxon>
        <taxon>Mycosphaerellaceae</taxon>
        <taxon>Zasmidium</taxon>
    </lineage>
</organism>
<comment type="caution">
    <text evidence="1">The sequence shown here is derived from an EMBL/GenBank/DDBJ whole genome shotgun (WGS) entry which is preliminary data.</text>
</comment>
<dbReference type="Proteomes" id="UP001305779">
    <property type="component" value="Unassembled WGS sequence"/>
</dbReference>
<dbReference type="EMBL" id="JAXOVC010000005">
    <property type="protein sequence ID" value="KAK4502057.1"/>
    <property type="molecule type" value="Genomic_DNA"/>
</dbReference>
<evidence type="ECO:0000313" key="1">
    <source>
        <dbReference type="EMBL" id="KAK4502057.1"/>
    </source>
</evidence>
<name>A0ABR0EKM7_ZASCE</name>